<comment type="caution">
    <text evidence="3">The sequence shown here is derived from an EMBL/GenBank/DDBJ whole genome shotgun (WGS) entry which is preliminary data.</text>
</comment>
<name>A0A150GAN4_GONPE</name>
<dbReference type="GO" id="GO:0003352">
    <property type="term" value="P:regulation of cilium movement"/>
    <property type="evidence" value="ECO:0007669"/>
    <property type="project" value="InterPro"/>
</dbReference>
<dbReference type="EMBL" id="LSYV01000040">
    <property type="protein sequence ID" value="KXZ46894.1"/>
    <property type="molecule type" value="Genomic_DNA"/>
</dbReference>
<reference evidence="4" key="1">
    <citation type="journal article" date="2016" name="Nat. Commun.">
        <title>The Gonium pectorale genome demonstrates co-option of cell cycle regulation during the evolution of multicellularity.</title>
        <authorList>
            <person name="Hanschen E.R."/>
            <person name="Marriage T.N."/>
            <person name="Ferris P.J."/>
            <person name="Hamaji T."/>
            <person name="Toyoda A."/>
            <person name="Fujiyama A."/>
            <person name="Neme R."/>
            <person name="Noguchi H."/>
            <person name="Minakuchi Y."/>
            <person name="Suzuki M."/>
            <person name="Kawai-Toyooka H."/>
            <person name="Smith D.R."/>
            <person name="Sparks H."/>
            <person name="Anderson J."/>
            <person name="Bakaric R."/>
            <person name="Luria V."/>
            <person name="Karger A."/>
            <person name="Kirschner M.W."/>
            <person name="Durand P.M."/>
            <person name="Michod R.E."/>
            <person name="Nozaki H."/>
            <person name="Olson B.J."/>
        </authorList>
    </citation>
    <scope>NUCLEOTIDE SEQUENCE [LARGE SCALE GENOMIC DNA]</scope>
    <source>
        <strain evidence="4">NIES-2863</strain>
    </source>
</reference>
<proteinExistence type="inferred from homology"/>
<evidence type="ECO:0000256" key="2">
    <source>
        <dbReference type="SAM" id="MobiDB-lite"/>
    </source>
</evidence>
<dbReference type="Proteomes" id="UP000075714">
    <property type="component" value="Unassembled WGS sequence"/>
</dbReference>
<protein>
    <submittedName>
        <fullName evidence="3">Uncharacterized protein</fullName>
    </submittedName>
</protein>
<evidence type="ECO:0000313" key="3">
    <source>
        <dbReference type="EMBL" id="KXZ46894.1"/>
    </source>
</evidence>
<dbReference type="Pfam" id="PF11069">
    <property type="entry name" value="CFAP298"/>
    <property type="match status" value="1"/>
</dbReference>
<sequence>MVLLHMKRSDMDQFLFETTINSTVDETTRQLAEVHNLRHRIERLKGEGEELAKYGPAKRPDQQGIDQYQETPVEKGPHYTMDPTGRRTGNACDPEVAKVLVRTLEEAVAVAHKDQVAKKVPLTVKALQEAIDNVRGAVMMCYPMGLPEWDAVRQAIEGTEDLAGTSYAADDLPPDVATLWFAGKQMLPEKKLSEYLGRHEKTKAVVKLQKKGQGAPAREPVVDQDTQKAMMAWYYKKQEEQKQLTEDDDDNYTNSSWANPKSLKAHFAGVQAVRLPK</sequence>
<gene>
    <name evidence="3" type="ORF">GPECTOR_39g388</name>
</gene>
<organism evidence="3 4">
    <name type="scientific">Gonium pectorale</name>
    <name type="common">Green alga</name>
    <dbReference type="NCBI Taxonomy" id="33097"/>
    <lineage>
        <taxon>Eukaryota</taxon>
        <taxon>Viridiplantae</taxon>
        <taxon>Chlorophyta</taxon>
        <taxon>core chlorophytes</taxon>
        <taxon>Chlorophyceae</taxon>
        <taxon>CS clade</taxon>
        <taxon>Chlamydomonadales</taxon>
        <taxon>Volvocaceae</taxon>
        <taxon>Gonium</taxon>
    </lineage>
</organism>
<evidence type="ECO:0000256" key="1">
    <source>
        <dbReference type="ARBA" id="ARBA00009619"/>
    </source>
</evidence>
<evidence type="ECO:0000313" key="4">
    <source>
        <dbReference type="Proteomes" id="UP000075714"/>
    </source>
</evidence>
<dbReference type="OrthoDB" id="276065at2759"/>
<dbReference type="PANTHER" id="PTHR13238">
    <property type="entry name" value="PROTEIN C21ORF59"/>
    <property type="match status" value="1"/>
</dbReference>
<keyword evidence="4" id="KW-1185">Reference proteome</keyword>
<dbReference type="AlphaFoldDB" id="A0A150GAN4"/>
<dbReference type="STRING" id="33097.A0A150GAN4"/>
<feature type="region of interest" description="Disordered" evidence="2">
    <location>
        <begin position="240"/>
        <end position="259"/>
    </location>
</feature>
<dbReference type="InterPro" id="IPR021298">
    <property type="entry name" value="CFAP298"/>
</dbReference>
<comment type="similarity">
    <text evidence="1">Belongs to the CFAP298 family.</text>
</comment>
<dbReference type="PANTHER" id="PTHR13238:SF0">
    <property type="entry name" value="CILIA- AND FLAGELLA-ASSOCIATED PROTEIN 298"/>
    <property type="match status" value="1"/>
</dbReference>
<accession>A0A150GAN4</accession>